<proteinExistence type="predicted"/>
<comment type="caution">
    <text evidence="2">The sequence shown here is derived from an EMBL/GenBank/DDBJ whole genome shotgun (WGS) entry which is preliminary data.</text>
</comment>
<protein>
    <submittedName>
        <fullName evidence="2">Uncharacterized protein</fullName>
    </submittedName>
</protein>
<name>A0A7Y9L9G9_9ACTN</name>
<gene>
    <name evidence="2" type="ORF">BKA15_000117</name>
</gene>
<reference evidence="2 3" key="1">
    <citation type="submission" date="2020-07" db="EMBL/GenBank/DDBJ databases">
        <title>Sequencing the genomes of 1000 actinobacteria strains.</title>
        <authorList>
            <person name="Klenk H.-P."/>
        </authorList>
    </citation>
    <scope>NUCLEOTIDE SEQUENCE [LARGE SCALE GENOMIC DNA]</scope>
    <source>
        <strain evidence="2 3">DSM 22083</strain>
    </source>
</reference>
<organism evidence="2 3">
    <name type="scientific">Microlunatus parietis</name>
    <dbReference type="NCBI Taxonomy" id="682979"/>
    <lineage>
        <taxon>Bacteria</taxon>
        <taxon>Bacillati</taxon>
        <taxon>Actinomycetota</taxon>
        <taxon>Actinomycetes</taxon>
        <taxon>Propionibacteriales</taxon>
        <taxon>Propionibacteriaceae</taxon>
        <taxon>Microlunatus</taxon>
    </lineage>
</organism>
<keyword evidence="3" id="KW-1185">Reference proteome</keyword>
<dbReference type="AlphaFoldDB" id="A0A7Y9L9G9"/>
<accession>A0A7Y9L9G9</accession>
<dbReference type="RefSeq" id="WP_179747665.1">
    <property type="nucleotide sequence ID" value="NZ_JACCBU010000001.1"/>
</dbReference>
<evidence type="ECO:0000256" key="1">
    <source>
        <dbReference type="SAM" id="MobiDB-lite"/>
    </source>
</evidence>
<sequence length="139" mass="15231">MSTTRHRRGSVQRAPPLGARSGRSERDGQSATGPPATLDEEPRPPDQPFTELPGASVQDYRQALVDLEFGMFDPAARWAGAEHAARLRSERAAEFAERLQELVAEYFGPDSVDWSSPVKYGFRWVLTPVDLPPGGAPAE</sequence>
<evidence type="ECO:0000313" key="2">
    <source>
        <dbReference type="EMBL" id="NYE68788.1"/>
    </source>
</evidence>
<feature type="compositionally biased region" description="Basic residues" evidence="1">
    <location>
        <begin position="1"/>
        <end position="10"/>
    </location>
</feature>
<feature type="region of interest" description="Disordered" evidence="1">
    <location>
        <begin position="1"/>
        <end position="55"/>
    </location>
</feature>
<evidence type="ECO:0000313" key="3">
    <source>
        <dbReference type="Proteomes" id="UP000569914"/>
    </source>
</evidence>
<dbReference type="Proteomes" id="UP000569914">
    <property type="component" value="Unassembled WGS sequence"/>
</dbReference>
<dbReference type="EMBL" id="JACCBU010000001">
    <property type="protein sequence ID" value="NYE68788.1"/>
    <property type="molecule type" value="Genomic_DNA"/>
</dbReference>